<accession>T0YCQ5</accession>
<sequence>AAVRLVPLGQSAGVAALAELEPVLIRAAARARSISPEDIGGCGFRAEIASMCHEAQETRLFRS</sequence>
<feature type="non-terminal residue" evidence="1">
    <location>
        <position position="1"/>
    </location>
</feature>
<evidence type="ECO:0000313" key="1">
    <source>
        <dbReference type="EMBL" id="EQD30918.1"/>
    </source>
</evidence>
<dbReference type="AlphaFoldDB" id="T0YCQ5"/>
<reference evidence="1" key="1">
    <citation type="submission" date="2013-08" db="EMBL/GenBank/DDBJ databases">
        <authorList>
            <person name="Mendez C."/>
            <person name="Richter M."/>
            <person name="Ferrer M."/>
            <person name="Sanchez J."/>
        </authorList>
    </citation>
    <scope>NUCLEOTIDE SEQUENCE</scope>
</reference>
<dbReference type="EMBL" id="AUZZ01010090">
    <property type="protein sequence ID" value="EQD30918.1"/>
    <property type="molecule type" value="Genomic_DNA"/>
</dbReference>
<comment type="caution">
    <text evidence="1">The sequence shown here is derived from an EMBL/GenBank/DDBJ whole genome shotgun (WGS) entry which is preliminary data.</text>
</comment>
<organism evidence="1">
    <name type="scientific">mine drainage metagenome</name>
    <dbReference type="NCBI Taxonomy" id="410659"/>
    <lineage>
        <taxon>unclassified sequences</taxon>
        <taxon>metagenomes</taxon>
        <taxon>ecological metagenomes</taxon>
    </lineage>
</organism>
<protein>
    <submittedName>
        <fullName evidence="1">Urease accessory protein UreF</fullName>
    </submittedName>
</protein>
<reference evidence="1" key="2">
    <citation type="journal article" date="2014" name="ISME J.">
        <title>Microbial stratification in low pH oxic and suboxic macroscopic growths along an acid mine drainage.</title>
        <authorList>
            <person name="Mendez-Garcia C."/>
            <person name="Mesa V."/>
            <person name="Sprenger R.R."/>
            <person name="Richter M."/>
            <person name="Diez M.S."/>
            <person name="Solano J."/>
            <person name="Bargiela R."/>
            <person name="Golyshina O.V."/>
            <person name="Manteca A."/>
            <person name="Ramos J.L."/>
            <person name="Gallego J.R."/>
            <person name="Llorente I."/>
            <person name="Martins Dos Santos V.A."/>
            <person name="Jensen O.N."/>
            <person name="Pelaez A.I."/>
            <person name="Sanchez J."/>
            <person name="Ferrer M."/>
        </authorList>
    </citation>
    <scope>NUCLEOTIDE SEQUENCE</scope>
</reference>
<name>T0YCQ5_9ZZZZ</name>
<proteinExistence type="predicted"/>
<gene>
    <name evidence="1" type="ORF">B2A_13919</name>
</gene>